<reference evidence="2 3" key="1">
    <citation type="journal article" date="2017" name="Int. J. Syst. Evol. Microbiol.">
        <title>Solibacillus kalamii sp. nov., isolated from a high-efficiency particulate arrestance filter system used in the International Space Station.</title>
        <authorList>
            <person name="Checinska Sielaff A."/>
            <person name="Kumar R.M."/>
            <person name="Pal D."/>
            <person name="Mayilraj S."/>
            <person name="Venkateswaran K."/>
        </authorList>
    </citation>
    <scope>NUCLEOTIDE SEQUENCE [LARGE SCALE GENOMIC DNA]</scope>
    <source>
        <strain evidence="2 3">ISSFR-015</strain>
    </source>
</reference>
<feature type="transmembrane region" description="Helical" evidence="1">
    <location>
        <begin position="30"/>
        <end position="51"/>
    </location>
</feature>
<dbReference type="Proteomes" id="UP000196594">
    <property type="component" value="Unassembled WGS sequence"/>
</dbReference>
<accession>A0ABX3ZJT8</accession>
<sequence>MNNDSKSILLFFLFALSTHSIYVVSQRIEHLELALALLTFALFVLLVLLIFKISLRPIVITLATIVALLDINSIFYLSLPDLYTISFTVGVLLFLYFYYGKAKDAVLAGIGFCIMNLVIHIEPLIQWEWIILFLLHSILFIIGSKNQFTITKRIYVGLFGVTFLLLVAGILSEHNYWAAVGLLLYLAVLIGIYFVFRKQQSTYPTH</sequence>
<keyword evidence="1" id="KW-0812">Transmembrane</keyword>
<keyword evidence="3" id="KW-1185">Reference proteome</keyword>
<feature type="transmembrane region" description="Helical" evidence="1">
    <location>
        <begin position="154"/>
        <end position="171"/>
    </location>
</feature>
<feature type="transmembrane region" description="Helical" evidence="1">
    <location>
        <begin position="82"/>
        <end position="98"/>
    </location>
</feature>
<feature type="transmembrane region" description="Helical" evidence="1">
    <location>
        <begin position="127"/>
        <end position="142"/>
    </location>
</feature>
<gene>
    <name evidence="2" type="ORF">CBM15_05720</name>
</gene>
<keyword evidence="1" id="KW-1133">Transmembrane helix</keyword>
<organism evidence="2 3">
    <name type="scientific">Solibacillus kalamii</name>
    <dbReference type="NCBI Taxonomy" id="1748298"/>
    <lineage>
        <taxon>Bacteria</taxon>
        <taxon>Bacillati</taxon>
        <taxon>Bacillota</taxon>
        <taxon>Bacilli</taxon>
        <taxon>Bacillales</taxon>
        <taxon>Caryophanaceae</taxon>
        <taxon>Solibacillus</taxon>
    </lineage>
</organism>
<dbReference type="EMBL" id="NHNT01000002">
    <property type="protein sequence ID" value="OUZ40009.1"/>
    <property type="molecule type" value="Genomic_DNA"/>
</dbReference>
<evidence type="ECO:0000313" key="3">
    <source>
        <dbReference type="Proteomes" id="UP000196594"/>
    </source>
</evidence>
<feature type="transmembrane region" description="Helical" evidence="1">
    <location>
        <begin position="105"/>
        <end position="121"/>
    </location>
</feature>
<feature type="transmembrane region" description="Helical" evidence="1">
    <location>
        <begin position="58"/>
        <end position="76"/>
    </location>
</feature>
<proteinExistence type="predicted"/>
<keyword evidence="1" id="KW-0472">Membrane</keyword>
<protein>
    <submittedName>
        <fullName evidence="2">Heat-shock protein</fullName>
    </submittedName>
</protein>
<dbReference type="RefSeq" id="WP_087616158.1">
    <property type="nucleotide sequence ID" value="NZ_JAFBEY010000001.1"/>
</dbReference>
<feature type="transmembrane region" description="Helical" evidence="1">
    <location>
        <begin position="177"/>
        <end position="196"/>
    </location>
</feature>
<comment type="caution">
    <text evidence="2">The sequence shown here is derived from an EMBL/GenBank/DDBJ whole genome shotgun (WGS) entry which is preliminary data.</text>
</comment>
<evidence type="ECO:0000256" key="1">
    <source>
        <dbReference type="SAM" id="Phobius"/>
    </source>
</evidence>
<name>A0ABX3ZJT8_9BACL</name>
<evidence type="ECO:0000313" key="2">
    <source>
        <dbReference type="EMBL" id="OUZ40009.1"/>
    </source>
</evidence>